<reference evidence="3 4" key="1">
    <citation type="journal article" date="2021" name="Elife">
        <title>Chloroplast acquisition without the gene transfer in kleptoplastic sea slugs, Plakobranchus ocellatus.</title>
        <authorList>
            <person name="Maeda T."/>
            <person name="Takahashi S."/>
            <person name="Yoshida T."/>
            <person name="Shimamura S."/>
            <person name="Takaki Y."/>
            <person name="Nagai Y."/>
            <person name="Toyoda A."/>
            <person name="Suzuki Y."/>
            <person name="Arimoto A."/>
            <person name="Ishii H."/>
            <person name="Satoh N."/>
            <person name="Nishiyama T."/>
            <person name="Hasebe M."/>
            <person name="Maruyama T."/>
            <person name="Minagawa J."/>
            <person name="Obokata J."/>
            <person name="Shigenobu S."/>
        </authorList>
    </citation>
    <scope>NUCLEOTIDE SEQUENCE [LARGE SCALE GENOMIC DNA]</scope>
</reference>
<organism evidence="3 4">
    <name type="scientific">Elysia marginata</name>
    <dbReference type="NCBI Taxonomy" id="1093978"/>
    <lineage>
        <taxon>Eukaryota</taxon>
        <taxon>Metazoa</taxon>
        <taxon>Spiralia</taxon>
        <taxon>Lophotrochozoa</taxon>
        <taxon>Mollusca</taxon>
        <taxon>Gastropoda</taxon>
        <taxon>Heterobranchia</taxon>
        <taxon>Euthyneura</taxon>
        <taxon>Panpulmonata</taxon>
        <taxon>Sacoglossa</taxon>
        <taxon>Placobranchoidea</taxon>
        <taxon>Plakobranchidae</taxon>
        <taxon>Elysia</taxon>
    </lineage>
</organism>
<evidence type="ECO:0000259" key="2">
    <source>
        <dbReference type="Pfam" id="PF07727"/>
    </source>
</evidence>
<feature type="domain" description="Reverse transcriptase Ty1/copia-type" evidence="2">
    <location>
        <begin position="88"/>
        <end position="182"/>
    </location>
</feature>
<protein>
    <submittedName>
        <fullName evidence="3">CCHC-type zinc finger, nucleic acid binding protein a</fullName>
    </submittedName>
</protein>
<proteinExistence type="predicted"/>
<dbReference type="EMBL" id="BMAT01002121">
    <property type="protein sequence ID" value="GFR99282.1"/>
    <property type="molecule type" value="Genomic_DNA"/>
</dbReference>
<dbReference type="InterPro" id="IPR013103">
    <property type="entry name" value="RVT_2"/>
</dbReference>
<accession>A0AAV4HMB0</accession>
<dbReference type="Pfam" id="PF07727">
    <property type="entry name" value="RVT_2"/>
    <property type="match status" value="1"/>
</dbReference>
<dbReference type="AlphaFoldDB" id="A0AAV4HMB0"/>
<evidence type="ECO:0000313" key="4">
    <source>
        <dbReference type="Proteomes" id="UP000762676"/>
    </source>
</evidence>
<feature type="non-terminal residue" evidence="3">
    <location>
        <position position="330"/>
    </location>
</feature>
<feature type="compositionally biased region" description="Polar residues" evidence="1">
    <location>
        <begin position="274"/>
        <end position="293"/>
    </location>
</feature>
<keyword evidence="4" id="KW-1185">Reference proteome</keyword>
<comment type="caution">
    <text evidence="3">The sequence shown here is derived from an EMBL/GenBank/DDBJ whole genome shotgun (WGS) entry which is preliminary data.</text>
</comment>
<feature type="compositionally biased region" description="Polar residues" evidence="1">
    <location>
        <begin position="320"/>
        <end position="330"/>
    </location>
</feature>
<feature type="region of interest" description="Disordered" evidence="1">
    <location>
        <begin position="273"/>
        <end position="294"/>
    </location>
</feature>
<dbReference type="Proteomes" id="UP000762676">
    <property type="component" value="Unassembled WGS sequence"/>
</dbReference>
<sequence>MYRAPCTKKTQTRNIVKRRKSRPKYLDDYYVDDEIDNLSDENDHINVTMHYFYRMADIPSNYHEAMTSKDADKWKLAMDDEMRALGENETFQITPLPAGRKAVGGRWVFAIKSGPNEEKHKARFVAKGYSQIPEIDYEETFSPIARMTSIRTVIQLAVQNNLDVHQMDVKAAYLNAPIEKKYMLNSQKAMLSKHHCSQEGIFLTNLIKDIMSFESAEAAKDLEKFTLFCDNTGAIAMSKNPVCHQRSKHIDIRYRSEARHPWGIRTVKRWASNPPCNNKSVTEMPTNTLSQQGLDGAPAIQADMASIKVKGQTCKETSDPTRSMTSSRHQ</sequence>
<name>A0AAV4HMB0_9GAST</name>
<feature type="region of interest" description="Disordered" evidence="1">
    <location>
        <begin position="311"/>
        <end position="330"/>
    </location>
</feature>
<evidence type="ECO:0000256" key="1">
    <source>
        <dbReference type="SAM" id="MobiDB-lite"/>
    </source>
</evidence>
<evidence type="ECO:0000313" key="3">
    <source>
        <dbReference type="EMBL" id="GFR99282.1"/>
    </source>
</evidence>
<gene>
    <name evidence="3" type="ORF">ElyMa_001040000</name>
</gene>